<dbReference type="Pfam" id="PF00501">
    <property type="entry name" value="AMP-binding"/>
    <property type="match status" value="1"/>
</dbReference>
<dbReference type="PROSITE" id="PS00455">
    <property type="entry name" value="AMP_BINDING"/>
    <property type="match status" value="1"/>
</dbReference>
<dbReference type="InterPro" id="IPR023213">
    <property type="entry name" value="CAT-like_dom_sf"/>
</dbReference>
<dbReference type="RefSeq" id="WP_131124364.1">
    <property type="nucleotide sequence ID" value="NZ_SIXH01000192.1"/>
</dbReference>
<organism evidence="4 5">
    <name type="scientific">Streptomyces kasugaensis</name>
    <dbReference type="NCBI Taxonomy" id="1946"/>
    <lineage>
        <taxon>Bacteria</taxon>
        <taxon>Bacillati</taxon>
        <taxon>Actinomycetota</taxon>
        <taxon>Actinomycetes</taxon>
        <taxon>Kitasatosporales</taxon>
        <taxon>Streptomycetaceae</taxon>
        <taxon>Streptomyces</taxon>
    </lineage>
</organism>
<dbReference type="SUPFAM" id="SSF56801">
    <property type="entry name" value="Acetyl-CoA synthetase-like"/>
    <property type="match status" value="1"/>
</dbReference>
<dbReference type="InterPro" id="IPR025110">
    <property type="entry name" value="AMP-bd_C"/>
</dbReference>
<dbReference type="Gene3D" id="3.40.50.980">
    <property type="match status" value="2"/>
</dbReference>
<dbReference type="InterPro" id="IPR000873">
    <property type="entry name" value="AMP-dep_synth/lig_dom"/>
</dbReference>
<dbReference type="Pfam" id="PF13193">
    <property type="entry name" value="AMP-binding_C"/>
    <property type="match status" value="1"/>
</dbReference>
<dbReference type="GO" id="GO:0043041">
    <property type="term" value="P:amino acid activation for nonribosomal peptide biosynthetic process"/>
    <property type="evidence" value="ECO:0007669"/>
    <property type="project" value="TreeGrafter"/>
</dbReference>
<dbReference type="PANTHER" id="PTHR45527:SF1">
    <property type="entry name" value="FATTY ACID SYNTHASE"/>
    <property type="match status" value="1"/>
</dbReference>
<feature type="compositionally biased region" description="Basic and acidic residues" evidence="2">
    <location>
        <begin position="924"/>
        <end position="938"/>
    </location>
</feature>
<dbReference type="PROSITE" id="PS50075">
    <property type="entry name" value="CARRIER"/>
    <property type="match status" value="1"/>
</dbReference>
<feature type="compositionally biased region" description="Low complexity" evidence="2">
    <location>
        <begin position="405"/>
        <end position="418"/>
    </location>
</feature>
<dbReference type="Gene3D" id="3.30.559.10">
    <property type="entry name" value="Chloramphenicol acetyltransferase-like domain"/>
    <property type="match status" value="1"/>
</dbReference>
<dbReference type="SUPFAM" id="SSF52777">
    <property type="entry name" value="CoA-dependent acyltransferases"/>
    <property type="match status" value="1"/>
</dbReference>
<dbReference type="InterPro" id="IPR036736">
    <property type="entry name" value="ACP-like_sf"/>
</dbReference>
<evidence type="ECO:0000313" key="5">
    <source>
        <dbReference type="Proteomes" id="UP000292452"/>
    </source>
</evidence>
<feature type="region of interest" description="Disordered" evidence="2">
    <location>
        <begin position="403"/>
        <end position="438"/>
    </location>
</feature>
<dbReference type="Pfam" id="PF00550">
    <property type="entry name" value="PP-binding"/>
    <property type="match status" value="1"/>
</dbReference>
<dbReference type="Gene3D" id="2.30.38.10">
    <property type="entry name" value="Luciferase, Domain 3"/>
    <property type="match status" value="1"/>
</dbReference>
<dbReference type="InterPro" id="IPR020845">
    <property type="entry name" value="AMP-binding_CS"/>
</dbReference>
<evidence type="ECO:0000256" key="2">
    <source>
        <dbReference type="SAM" id="MobiDB-lite"/>
    </source>
</evidence>
<feature type="region of interest" description="Disordered" evidence="2">
    <location>
        <begin position="921"/>
        <end position="947"/>
    </location>
</feature>
<dbReference type="Gene3D" id="3.30.300.30">
    <property type="match status" value="1"/>
</dbReference>
<dbReference type="InterPro" id="IPR045851">
    <property type="entry name" value="AMP-bd_C_sf"/>
</dbReference>
<dbReference type="GO" id="GO:0031177">
    <property type="term" value="F:phosphopantetheine binding"/>
    <property type="evidence" value="ECO:0007669"/>
    <property type="project" value="TreeGrafter"/>
</dbReference>
<dbReference type="CDD" id="cd05930">
    <property type="entry name" value="A_NRPS"/>
    <property type="match status" value="1"/>
</dbReference>
<evidence type="ECO:0000256" key="1">
    <source>
        <dbReference type="ARBA" id="ARBA00001957"/>
    </source>
</evidence>
<dbReference type="Proteomes" id="UP000292452">
    <property type="component" value="Unassembled WGS sequence"/>
</dbReference>
<proteinExistence type="predicted"/>
<evidence type="ECO:0000259" key="3">
    <source>
        <dbReference type="PROSITE" id="PS50075"/>
    </source>
</evidence>
<sequence length="987" mass="105316">MSQPLPERNRTFRRPVSPIEWWFLGHPESMSPTLGVVVEGDGNLAPERLAAAIATASEACPGARLVREEQTWVDGGTPPPLLIVDAAAGEDLLRLPQLQAPLAGSGVPYCQVILVRRDGGGRTAVAFRAHHAVMDAKGLLTWTADVFRALRGEQPLGAPDPVGDREVYETLIDREVSDYPLSDKAPIMGACEPTSHTRTVTARRTLQGTHPGLAARLAVLLAEMVAEQVGDARPAAFYVPVNLRHYRPEVRSTANFSLGLTLRVTAGEGWETVHERLLRAIQEREQLRTVPSSELLSAPLSGVEAMLLEINRRVRAKESFPTDAVLSHTGRVELAELHAPGFTAHTAFPLVRPTPGGAPDLNILEVGRHTEITLSWWDGDATGARIEALLDRIAAGLAPHRVSRPASPLAAPAAASSAGTSTDGKPAASPADRTTDGAPAGLVTRFLRRAAEHPDALALDGGPGERLSYRQFERRTAVVAAALRERGVGPETVVGVLGERSIPSVVAIWGVLRAGGAYLPIDARNPDPRIADLLADSGAPLCLLPRMYEERACIPEGCTALTLDDLDWSGDPQVPDPEPCEDQLAYVIYTSGSTGRPKGVEVEHGALRVFTDWTLRDLGIDAGTRMPLLASIGFDIAANAFYLPLLAGGTTILRPAEVSHAMLRELLLESGANTLTLTPSHLVLINRLGLRPAGFRSVVVIGEQLHTSVAREAREVFGPDCRIVNTYGPTEATVMMTRHTFDPAADTGPVVPIGVPTDGTEIILLDEHGRFTADGEAGELCIGGAQLARGYRGSPELTADRFVRLADGTPVYRTGDLVRPLPGGSYEFQTRLDDQVKILGHRVEPAEVAQALRAHPFVADAVVLPRTTGDRKALAAYVVRAPGADHATAEALTAHLAKSLPAYLVPAATVFVDAIPQNMNGKTDPSRLPDPFARDHSGEQGAPAHAPADDLAAAVAEIWSEILGLAPDHLSEDADFHRLGGNSLEFL</sequence>
<comment type="cofactor">
    <cofactor evidence="1">
        <name>pantetheine 4'-phosphate</name>
        <dbReference type="ChEBI" id="CHEBI:47942"/>
    </cofactor>
</comment>
<gene>
    <name evidence="4" type="ORF">EYS09_20810</name>
</gene>
<evidence type="ECO:0000313" key="4">
    <source>
        <dbReference type="EMBL" id="TBO57797.1"/>
    </source>
</evidence>
<dbReference type="EMBL" id="SIXH01000192">
    <property type="protein sequence ID" value="TBO57797.1"/>
    <property type="molecule type" value="Genomic_DNA"/>
</dbReference>
<dbReference type="AlphaFoldDB" id="A0A4Q9HS31"/>
<accession>A0A4Q9HS31</accession>
<comment type="caution">
    <text evidence="4">The sequence shown here is derived from an EMBL/GenBank/DDBJ whole genome shotgun (WGS) entry which is preliminary data.</text>
</comment>
<name>A0A4Q9HS31_STRKA</name>
<dbReference type="PANTHER" id="PTHR45527">
    <property type="entry name" value="NONRIBOSOMAL PEPTIDE SYNTHETASE"/>
    <property type="match status" value="1"/>
</dbReference>
<keyword evidence="5" id="KW-1185">Reference proteome</keyword>
<feature type="non-terminal residue" evidence="4">
    <location>
        <position position="987"/>
    </location>
</feature>
<dbReference type="FunFam" id="3.40.50.980:FF:000001">
    <property type="entry name" value="Non-ribosomal peptide synthetase"/>
    <property type="match status" value="1"/>
</dbReference>
<dbReference type="GO" id="GO:0005737">
    <property type="term" value="C:cytoplasm"/>
    <property type="evidence" value="ECO:0007669"/>
    <property type="project" value="TreeGrafter"/>
</dbReference>
<dbReference type="NCBIfam" id="TIGR01733">
    <property type="entry name" value="AA-adenyl-dom"/>
    <property type="match status" value="1"/>
</dbReference>
<reference evidence="4 5" key="1">
    <citation type="submission" date="2019-02" db="EMBL/GenBank/DDBJ databases">
        <title>Draft Genome Sequence of Streptomyces sp. AM-2504, identified by 16S rRNA comparative analysis as a Streptomyces Kasugaensis strain.</title>
        <authorList>
            <person name="Napolioni V."/>
            <person name="Giuliodori A.M."/>
            <person name="Spurio R."/>
            <person name="Fabbretti A."/>
        </authorList>
    </citation>
    <scope>NUCLEOTIDE SEQUENCE [LARGE SCALE GENOMIC DNA]</scope>
    <source>
        <strain evidence="4 5">AM-2504</strain>
    </source>
</reference>
<protein>
    <submittedName>
        <fullName evidence="4">Amino acid adenylation domain-containing protein</fullName>
    </submittedName>
</protein>
<feature type="domain" description="Carrier" evidence="3">
    <location>
        <begin position="946"/>
        <end position="987"/>
    </location>
</feature>
<dbReference type="GO" id="GO:0044550">
    <property type="term" value="P:secondary metabolite biosynthetic process"/>
    <property type="evidence" value="ECO:0007669"/>
    <property type="project" value="TreeGrafter"/>
</dbReference>
<dbReference type="InterPro" id="IPR009081">
    <property type="entry name" value="PP-bd_ACP"/>
</dbReference>
<dbReference type="InterPro" id="IPR010071">
    <property type="entry name" value="AA_adenyl_dom"/>
</dbReference>
<dbReference type="Gene3D" id="1.10.1200.10">
    <property type="entry name" value="ACP-like"/>
    <property type="match status" value="1"/>
</dbReference>